<evidence type="ECO:0000313" key="2">
    <source>
        <dbReference type="EMBL" id="KAF2431462.1"/>
    </source>
</evidence>
<accession>A0A9P4NTR3</accession>
<sequence>MPLRNISVQPRDPGKKPQKGMESTIIEYANKRKAENEAKTMAEIARNAAEEKVRKLGKPRAQASTPSAWSQGQYAYSMYPKANVDPEISSISSSEDSRSTDTETATQTSGTTEPWPSSGTQSLHRVRVQQDDLDSDPSHRVIFPMRTGWKEHETKAMTKTMSRFGFQPLFEEVEAPCIPSQFYEIPGSGGCNLRGTALWQPPGPTLASELTPLF</sequence>
<protein>
    <submittedName>
        <fullName evidence="2">Uncharacterized protein</fullName>
    </submittedName>
</protein>
<dbReference type="Proteomes" id="UP000800235">
    <property type="component" value="Unassembled WGS sequence"/>
</dbReference>
<dbReference type="EMBL" id="MU007032">
    <property type="protein sequence ID" value="KAF2431462.1"/>
    <property type="molecule type" value="Genomic_DNA"/>
</dbReference>
<keyword evidence="3" id="KW-1185">Reference proteome</keyword>
<feature type="region of interest" description="Disordered" evidence="1">
    <location>
        <begin position="1"/>
        <end position="23"/>
    </location>
</feature>
<name>A0A9P4NTR3_9PEZI</name>
<feature type="compositionally biased region" description="Polar residues" evidence="1">
    <location>
        <begin position="62"/>
        <end position="72"/>
    </location>
</feature>
<evidence type="ECO:0000313" key="3">
    <source>
        <dbReference type="Proteomes" id="UP000800235"/>
    </source>
</evidence>
<feature type="compositionally biased region" description="Polar residues" evidence="1">
    <location>
        <begin position="114"/>
        <end position="123"/>
    </location>
</feature>
<feature type="region of interest" description="Disordered" evidence="1">
    <location>
        <begin position="86"/>
        <end position="139"/>
    </location>
</feature>
<proteinExistence type="predicted"/>
<gene>
    <name evidence="2" type="ORF">EJ08DRAFT_189211</name>
</gene>
<feature type="compositionally biased region" description="Low complexity" evidence="1">
    <location>
        <begin position="102"/>
        <end position="112"/>
    </location>
</feature>
<reference evidence="2" key="1">
    <citation type="journal article" date="2020" name="Stud. Mycol.">
        <title>101 Dothideomycetes genomes: a test case for predicting lifestyles and emergence of pathogens.</title>
        <authorList>
            <person name="Haridas S."/>
            <person name="Albert R."/>
            <person name="Binder M."/>
            <person name="Bloem J."/>
            <person name="Labutti K."/>
            <person name="Salamov A."/>
            <person name="Andreopoulos B."/>
            <person name="Baker S."/>
            <person name="Barry K."/>
            <person name="Bills G."/>
            <person name="Bluhm B."/>
            <person name="Cannon C."/>
            <person name="Castanera R."/>
            <person name="Culley D."/>
            <person name="Daum C."/>
            <person name="Ezra D."/>
            <person name="Gonzalez J."/>
            <person name="Henrissat B."/>
            <person name="Kuo A."/>
            <person name="Liang C."/>
            <person name="Lipzen A."/>
            <person name="Lutzoni F."/>
            <person name="Magnuson J."/>
            <person name="Mondo S."/>
            <person name="Nolan M."/>
            <person name="Ohm R."/>
            <person name="Pangilinan J."/>
            <person name="Park H.-J."/>
            <person name="Ramirez L."/>
            <person name="Alfaro M."/>
            <person name="Sun H."/>
            <person name="Tritt A."/>
            <person name="Yoshinaga Y."/>
            <person name="Zwiers L.-H."/>
            <person name="Turgeon B."/>
            <person name="Goodwin S."/>
            <person name="Spatafora J."/>
            <person name="Crous P."/>
            <person name="Grigoriev I."/>
        </authorList>
    </citation>
    <scope>NUCLEOTIDE SEQUENCE</scope>
    <source>
        <strain evidence="2">CBS 130266</strain>
    </source>
</reference>
<feature type="region of interest" description="Disordered" evidence="1">
    <location>
        <begin position="50"/>
        <end position="72"/>
    </location>
</feature>
<organism evidence="2 3">
    <name type="scientific">Tothia fuscella</name>
    <dbReference type="NCBI Taxonomy" id="1048955"/>
    <lineage>
        <taxon>Eukaryota</taxon>
        <taxon>Fungi</taxon>
        <taxon>Dikarya</taxon>
        <taxon>Ascomycota</taxon>
        <taxon>Pezizomycotina</taxon>
        <taxon>Dothideomycetes</taxon>
        <taxon>Pleosporomycetidae</taxon>
        <taxon>Venturiales</taxon>
        <taxon>Cylindrosympodiaceae</taxon>
        <taxon>Tothia</taxon>
    </lineage>
</organism>
<evidence type="ECO:0000256" key="1">
    <source>
        <dbReference type="SAM" id="MobiDB-lite"/>
    </source>
</evidence>
<comment type="caution">
    <text evidence="2">The sequence shown here is derived from an EMBL/GenBank/DDBJ whole genome shotgun (WGS) entry which is preliminary data.</text>
</comment>
<dbReference type="AlphaFoldDB" id="A0A9P4NTR3"/>